<proteinExistence type="predicted"/>
<accession>X0TBU8</accession>
<dbReference type="EMBL" id="BARS01003623">
    <property type="protein sequence ID" value="GAF84806.1"/>
    <property type="molecule type" value="Genomic_DNA"/>
</dbReference>
<reference evidence="1" key="1">
    <citation type="journal article" date="2014" name="Front. Microbiol.">
        <title>High frequency of phylogenetically diverse reductive dehalogenase-homologous genes in deep subseafloor sedimentary metagenomes.</title>
        <authorList>
            <person name="Kawai M."/>
            <person name="Futagami T."/>
            <person name="Toyoda A."/>
            <person name="Takaki Y."/>
            <person name="Nishi S."/>
            <person name="Hori S."/>
            <person name="Arai W."/>
            <person name="Tsubouchi T."/>
            <person name="Morono Y."/>
            <person name="Uchiyama I."/>
            <person name="Ito T."/>
            <person name="Fujiyama A."/>
            <person name="Inagaki F."/>
            <person name="Takami H."/>
        </authorList>
    </citation>
    <scope>NUCLEOTIDE SEQUENCE</scope>
    <source>
        <strain evidence="1">Expedition CK06-06</strain>
    </source>
</reference>
<organism evidence="1">
    <name type="scientific">marine sediment metagenome</name>
    <dbReference type="NCBI Taxonomy" id="412755"/>
    <lineage>
        <taxon>unclassified sequences</taxon>
        <taxon>metagenomes</taxon>
        <taxon>ecological metagenomes</taxon>
    </lineage>
</organism>
<sequence length="148" mass="15699">MANTAIEIPFYVSKDGEPLTGAEAQMDFEALNTLAGTDKSGSAPTISEIGGGWYKFGVAYGTAPFDAGDLVGVIDADKDGNNKLANAERYIPVEIRLDFYALMRLVNKMSQDKGTGDLTIKDSSDNTILQLTISDSASSLQREPGAPS</sequence>
<dbReference type="AlphaFoldDB" id="X0TBU8"/>
<gene>
    <name evidence="1" type="ORF">S01H1_07025</name>
</gene>
<protein>
    <submittedName>
        <fullName evidence="1">Uncharacterized protein</fullName>
    </submittedName>
</protein>
<comment type="caution">
    <text evidence="1">The sequence shown here is derived from an EMBL/GenBank/DDBJ whole genome shotgun (WGS) entry which is preliminary data.</text>
</comment>
<name>X0TBU8_9ZZZZ</name>
<evidence type="ECO:0000313" key="1">
    <source>
        <dbReference type="EMBL" id="GAF84806.1"/>
    </source>
</evidence>